<evidence type="ECO:0000313" key="2">
    <source>
        <dbReference type="EMBL" id="MBS2098756.1"/>
    </source>
</evidence>
<dbReference type="Proteomes" id="UP000708576">
    <property type="component" value="Unassembled WGS sequence"/>
</dbReference>
<dbReference type="RefSeq" id="WP_212215998.1">
    <property type="nucleotide sequence ID" value="NZ_JAGUCO010000006.1"/>
</dbReference>
<gene>
    <name evidence="2" type="ORF">KEM10_10735</name>
</gene>
<accession>A0ABS5JWN4</accession>
<protein>
    <recommendedName>
        <fullName evidence="4">3-oxoacyl-ACP synthase</fullName>
    </recommendedName>
</protein>
<name>A0ABS5JWN4_9BACT</name>
<proteinExistence type="predicted"/>
<keyword evidence="3" id="KW-1185">Reference proteome</keyword>
<organism evidence="2 3">
    <name type="scientific">Carboxylicivirga linearis</name>
    <dbReference type="NCBI Taxonomy" id="1628157"/>
    <lineage>
        <taxon>Bacteria</taxon>
        <taxon>Pseudomonadati</taxon>
        <taxon>Bacteroidota</taxon>
        <taxon>Bacteroidia</taxon>
        <taxon>Marinilabiliales</taxon>
        <taxon>Marinilabiliaceae</taxon>
        <taxon>Carboxylicivirga</taxon>
    </lineage>
</organism>
<feature type="coiled-coil region" evidence="1">
    <location>
        <begin position="6"/>
        <end position="66"/>
    </location>
</feature>
<sequence>MNELLNDKISILNKAMEETIESMQNDTKSSAGDKFETGREMMQIELNNLKSQMAQLKQSQSDLSKVNSSMVYNKVGFGSLVKTNLGIYFFSIAQGKIKLNNNNYFSISLASPIGQALKDKKAGDTINFNGRSILIEDIQ</sequence>
<reference evidence="2 3" key="1">
    <citation type="journal article" date="2015" name="Int. J. Syst. Evol. Microbiol.">
        <title>Carboxylicivirga linearis sp. nov., isolated from a sea cucumber culture pond.</title>
        <authorList>
            <person name="Wang F.Q."/>
            <person name="Zhou Y.X."/>
            <person name="Lin X.Z."/>
            <person name="Chen G.J."/>
            <person name="Du Z.J."/>
        </authorList>
    </citation>
    <scope>NUCLEOTIDE SEQUENCE [LARGE SCALE GENOMIC DNA]</scope>
    <source>
        <strain evidence="2 3">FB218</strain>
    </source>
</reference>
<comment type="caution">
    <text evidence="2">The sequence shown here is derived from an EMBL/GenBank/DDBJ whole genome shotgun (WGS) entry which is preliminary data.</text>
</comment>
<evidence type="ECO:0000256" key="1">
    <source>
        <dbReference type="SAM" id="Coils"/>
    </source>
</evidence>
<evidence type="ECO:0008006" key="4">
    <source>
        <dbReference type="Google" id="ProtNLM"/>
    </source>
</evidence>
<keyword evidence="1" id="KW-0175">Coiled coil</keyword>
<dbReference type="EMBL" id="JAGUCO010000006">
    <property type="protein sequence ID" value="MBS2098756.1"/>
    <property type="molecule type" value="Genomic_DNA"/>
</dbReference>
<evidence type="ECO:0000313" key="3">
    <source>
        <dbReference type="Proteomes" id="UP000708576"/>
    </source>
</evidence>